<dbReference type="Proteomes" id="UP000482209">
    <property type="component" value="Unassembled WGS sequence"/>
</dbReference>
<protein>
    <submittedName>
        <fullName evidence="4">DUF3053 family protein</fullName>
    </submittedName>
</protein>
<keyword evidence="3" id="KW-0472">Membrane</keyword>
<feature type="region of interest" description="Disordered" evidence="2">
    <location>
        <begin position="23"/>
        <end position="47"/>
    </location>
</feature>
<dbReference type="EMBL" id="VUMT01000004">
    <property type="protein sequence ID" value="MSS63038.1"/>
    <property type="molecule type" value="Genomic_DNA"/>
</dbReference>
<keyword evidence="3" id="KW-0812">Transmembrane</keyword>
<dbReference type="RefSeq" id="WP_154517568.1">
    <property type="nucleotide sequence ID" value="NZ_VUMT01000004.1"/>
</dbReference>
<evidence type="ECO:0000256" key="2">
    <source>
        <dbReference type="SAM" id="MobiDB-lite"/>
    </source>
</evidence>
<evidence type="ECO:0000313" key="4">
    <source>
        <dbReference type="EMBL" id="MSS63038.1"/>
    </source>
</evidence>
<evidence type="ECO:0000256" key="1">
    <source>
        <dbReference type="SAM" id="Coils"/>
    </source>
</evidence>
<name>A0A6L5XXL0_9FIRM</name>
<feature type="compositionally biased region" description="Basic and acidic residues" evidence="2">
    <location>
        <begin position="23"/>
        <end position="46"/>
    </location>
</feature>
<accession>A0A6L5XXL0</accession>
<keyword evidence="3" id="KW-1133">Transmembrane helix</keyword>
<gene>
    <name evidence="4" type="ORF">FYJ58_03990</name>
</gene>
<feature type="coiled-coil region" evidence="1">
    <location>
        <begin position="77"/>
        <end position="111"/>
    </location>
</feature>
<feature type="transmembrane region" description="Helical" evidence="3">
    <location>
        <begin position="57"/>
        <end position="80"/>
    </location>
</feature>
<keyword evidence="1" id="KW-0175">Coiled coil</keyword>
<organism evidence="4 5">
    <name type="scientific">Velocimicrobium porci</name>
    <dbReference type="NCBI Taxonomy" id="2606634"/>
    <lineage>
        <taxon>Bacteria</taxon>
        <taxon>Bacillati</taxon>
        <taxon>Bacillota</taxon>
        <taxon>Clostridia</taxon>
        <taxon>Lachnospirales</taxon>
        <taxon>Lachnospiraceae</taxon>
        <taxon>Velocimicrobium</taxon>
    </lineage>
</organism>
<comment type="caution">
    <text evidence="4">The sequence shown here is derived from an EMBL/GenBank/DDBJ whole genome shotgun (WGS) entry which is preliminary data.</text>
</comment>
<evidence type="ECO:0000313" key="5">
    <source>
        <dbReference type="Proteomes" id="UP000482209"/>
    </source>
</evidence>
<sequence length="166" mass="19077">MPEKKYHHSSSYYVQGNTVRKLEQVPEYDRKEPLAAPKEREQEQEKVRRHPAQNWDFVSLLFMLAAISVALFVCISYLQAQQNVTSMSKKIASMESEVLALKNQNDAAYSKIESSIDLDYVYDVAVNELGMVRADKNQVQSYTNKKSDFVRQYGDVPDVKDSSKKN</sequence>
<proteinExistence type="predicted"/>
<reference evidence="4 5" key="1">
    <citation type="submission" date="2019-08" db="EMBL/GenBank/DDBJ databases">
        <title>In-depth cultivation of the pig gut microbiome towards novel bacterial diversity and tailored functional studies.</title>
        <authorList>
            <person name="Wylensek D."/>
            <person name="Hitch T.C.A."/>
            <person name="Clavel T."/>
        </authorList>
    </citation>
    <scope>NUCLEOTIDE SEQUENCE [LARGE SCALE GENOMIC DNA]</scope>
    <source>
        <strain evidence="4 5">WCA-693-APC-MOT-I</strain>
    </source>
</reference>
<dbReference type="AlphaFoldDB" id="A0A6L5XXL0"/>
<keyword evidence="5" id="KW-1185">Reference proteome</keyword>
<evidence type="ECO:0000256" key="3">
    <source>
        <dbReference type="SAM" id="Phobius"/>
    </source>
</evidence>